<dbReference type="SUPFAM" id="SSF81301">
    <property type="entry name" value="Nucleotidyltransferase"/>
    <property type="match status" value="1"/>
</dbReference>
<proteinExistence type="predicted"/>
<dbReference type="OrthoDB" id="630895at2759"/>
<dbReference type="InterPro" id="IPR016181">
    <property type="entry name" value="Acyl_CoA_acyltransferase"/>
</dbReference>
<dbReference type="InterPro" id="IPR000182">
    <property type="entry name" value="GNAT_dom"/>
</dbReference>
<keyword evidence="3" id="KW-1185">Reference proteome</keyword>
<dbReference type="EMBL" id="ML977359">
    <property type="protein sequence ID" value="KAF2106824.1"/>
    <property type="molecule type" value="Genomic_DNA"/>
</dbReference>
<dbReference type="PANTHER" id="PTHR34822:SF1">
    <property type="entry name" value="GRPB FAMILY PROTEIN"/>
    <property type="match status" value="1"/>
</dbReference>
<reference evidence="2" key="1">
    <citation type="journal article" date="2020" name="Stud. Mycol.">
        <title>101 Dothideomycetes genomes: a test case for predicting lifestyles and emergence of pathogens.</title>
        <authorList>
            <person name="Haridas S."/>
            <person name="Albert R."/>
            <person name="Binder M."/>
            <person name="Bloem J."/>
            <person name="Labutti K."/>
            <person name="Salamov A."/>
            <person name="Andreopoulos B."/>
            <person name="Baker S."/>
            <person name="Barry K."/>
            <person name="Bills G."/>
            <person name="Bluhm B."/>
            <person name="Cannon C."/>
            <person name="Castanera R."/>
            <person name="Culley D."/>
            <person name="Daum C."/>
            <person name="Ezra D."/>
            <person name="Gonzalez J."/>
            <person name="Henrissat B."/>
            <person name="Kuo A."/>
            <person name="Liang C."/>
            <person name="Lipzen A."/>
            <person name="Lutzoni F."/>
            <person name="Magnuson J."/>
            <person name="Mondo S."/>
            <person name="Nolan M."/>
            <person name="Ohm R."/>
            <person name="Pangilinan J."/>
            <person name="Park H.-J."/>
            <person name="Ramirez L."/>
            <person name="Alfaro M."/>
            <person name="Sun H."/>
            <person name="Tritt A."/>
            <person name="Yoshinaga Y."/>
            <person name="Zwiers L.-H."/>
            <person name="Turgeon B."/>
            <person name="Goodwin S."/>
            <person name="Spatafora J."/>
            <person name="Crous P."/>
            <person name="Grigoriev I."/>
        </authorList>
    </citation>
    <scope>NUCLEOTIDE SEQUENCE</scope>
    <source>
        <strain evidence="2">CBS 627.86</strain>
    </source>
</reference>
<name>A0A6A5YJA7_9PLEO</name>
<accession>A0A6A5YJA7</accession>
<dbReference type="SUPFAM" id="SSF55729">
    <property type="entry name" value="Acyl-CoA N-acyltransferases (Nat)"/>
    <property type="match status" value="1"/>
</dbReference>
<evidence type="ECO:0000313" key="2">
    <source>
        <dbReference type="EMBL" id="KAF2106824.1"/>
    </source>
</evidence>
<dbReference type="Gene3D" id="3.40.630.30">
    <property type="match status" value="1"/>
</dbReference>
<dbReference type="Pfam" id="PF13302">
    <property type="entry name" value="Acetyltransf_3"/>
    <property type="match status" value="1"/>
</dbReference>
<feature type="domain" description="N-acetyltransferase" evidence="1">
    <location>
        <begin position="192"/>
        <end position="359"/>
    </location>
</feature>
<dbReference type="GO" id="GO:0016747">
    <property type="term" value="F:acyltransferase activity, transferring groups other than amino-acyl groups"/>
    <property type="evidence" value="ECO:0007669"/>
    <property type="project" value="InterPro"/>
</dbReference>
<evidence type="ECO:0000313" key="3">
    <source>
        <dbReference type="Proteomes" id="UP000799770"/>
    </source>
</evidence>
<dbReference type="Proteomes" id="UP000799770">
    <property type="component" value="Unassembled WGS sequence"/>
</dbReference>
<organism evidence="2 3">
    <name type="scientific">Lophiotrema nucula</name>
    <dbReference type="NCBI Taxonomy" id="690887"/>
    <lineage>
        <taxon>Eukaryota</taxon>
        <taxon>Fungi</taxon>
        <taxon>Dikarya</taxon>
        <taxon>Ascomycota</taxon>
        <taxon>Pezizomycotina</taxon>
        <taxon>Dothideomycetes</taxon>
        <taxon>Pleosporomycetidae</taxon>
        <taxon>Pleosporales</taxon>
        <taxon>Lophiotremataceae</taxon>
        <taxon>Lophiotrema</taxon>
    </lineage>
</organism>
<dbReference type="AlphaFoldDB" id="A0A6A5YJA7"/>
<protein>
    <submittedName>
        <fullName evidence="2">GrpB protein-domain-containing protein</fullName>
    </submittedName>
</protein>
<dbReference type="Gene3D" id="3.30.460.10">
    <property type="entry name" value="Beta Polymerase, domain 2"/>
    <property type="match status" value="1"/>
</dbReference>
<dbReference type="PROSITE" id="PS51186">
    <property type="entry name" value="GNAT"/>
    <property type="match status" value="1"/>
</dbReference>
<dbReference type="PANTHER" id="PTHR34822">
    <property type="entry name" value="GRPB DOMAIN PROTEIN (AFU_ORTHOLOGUE AFUA_1G01530)"/>
    <property type="match status" value="1"/>
</dbReference>
<dbReference type="InterPro" id="IPR007344">
    <property type="entry name" value="GrpB/CoaE"/>
</dbReference>
<dbReference type="InterPro" id="IPR043519">
    <property type="entry name" value="NT_sf"/>
</dbReference>
<dbReference type="Pfam" id="PF04229">
    <property type="entry name" value="GrpB"/>
    <property type="match status" value="1"/>
</dbReference>
<gene>
    <name evidence="2" type="ORF">BDV96DRAFT_617205</name>
</gene>
<evidence type="ECO:0000259" key="1">
    <source>
        <dbReference type="PROSITE" id="PS51186"/>
    </source>
</evidence>
<sequence>MSVVVEQYNPAWPEHFQAIKSELEGFLKDANVVSIEHVGSTSVPGLAAKPIIDVDIITARENVQEVVDALVSNGNFAYFGELGIVDRHALRDPNQSPPRNIYVCVEGAFQVRNHLGVRNTLREHPELRDEYGAVKLALAANRTNIVDYIEAKGEVIQKVLKAAGLLTDEELAAIRVANEKGERRGALKTERLTLREFIIADVPAYHALESIPEVVRYQTWGPKTNDQAAKDVVTIIQNSTVKPREHFELAVDCEEKFVGRVGAKIKMKDEEGKAVEPPHVDLWFSFLPEVHGKGLATEAMKAFVPTLGSPLRLEIECDPRNTGSCKMAERLGFTKISLTERVYECKGEWVDSLVYQKSV</sequence>